<dbReference type="OrthoDB" id="4772757at2759"/>
<dbReference type="RefSeq" id="XP_018062437.1">
    <property type="nucleotide sequence ID" value="XM_018220817.1"/>
</dbReference>
<gene>
    <name evidence="3" type="ORF">LY89DRAFT_742377</name>
</gene>
<dbReference type="AlphaFoldDB" id="A0A132B6P6"/>
<organism evidence="3 4">
    <name type="scientific">Mollisia scopiformis</name>
    <name type="common">Conifer needle endophyte fungus</name>
    <name type="synonym">Phialocephala scopiformis</name>
    <dbReference type="NCBI Taxonomy" id="149040"/>
    <lineage>
        <taxon>Eukaryota</taxon>
        <taxon>Fungi</taxon>
        <taxon>Dikarya</taxon>
        <taxon>Ascomycota</taxon>
        <taxon>Pezizomycotina</taxon>
        <taxon>Leotiomycetes</taxon>
        <taxon>Helotiales</taxon>
        <taxon>Mollisiaceae</taxon>
        <taxon>Mollisia</taxon>
    </lineage>
</organism>
<feature type="compositionally biased region" description="Basic and acidic residues" evidence="1">
    <location>
        <begin position="1"/>
        <end position="10"/>
    </location>
</feature>
<dbReference type="EMBL" id="KQ947437">
    <property type="protein sequence ID" value="KUJ08082.1"/>
    <property type="molecule type" value="Genomic_DNA"/>
</dbReference>
<reference evidence="3 4" key="1">
    <citation type="submission" date="2015-10" db="EMBL/GenBank/DDBJ databases">
        <title>Full genome of DAOMC 229536 Phialocephala scopiformis, a fungal endophyte of spruce producing the potent anti-insectan compound rugulosin.</title>
        <authorList>
            <consortium name="DOE Joint Genome Institute"/>
            <person name="Walker A.K."/>
            <person name="Frasz S.L."/>
            <person name="Seifert K.A."/>
            <person name="Miller J.D."/>
            <person name="Mondo S.J."/>
            <person name="Labutti K."/>
            <person name="Lipzen A."/>
            <person name="Dockter R."/>
            <person name="Kennedy M."/>
            <person name="Grigoriev I.V."/>
            <person name="Spatafora J.W."/>
        </authorList>
    </citation>
    <scope>NUCLEOTIDE SEQUENCE [LARGE SCALE GENOMIC DNA]</scope>
    <source>
        <strain evidence="3 4">CBS 120377</strain>
    </source>
</reference>
<evidence type="ECO:0000313" key="4">
    <source>
        <dbReference type="Proteomes" id="UP000070700"/>
    </source>
</evidence>
<feature type="domain" description="DUF7708" evidence="2">
    <location>
        <begin position="85"/>
        <end position="150"/>
    </location>
</feature>
<sequence length="285" mass="33148">MDAATDDHAHQPPQGDPTGASKNIKHLTALEIFVAVARDFRDSLPSKEQKLFQTFQTQQSMVEEIQKDVRTYQNSRKLSLLCKKVERFSTPLAPYFEVVSITIQSNPEFAALAWGAIRLLGSNYTIFLEKMINMFEEIGDRLPAYGEYYELVRKRKEATNDNSTGKLATETSNDRLCKALSYLYADIMEFCQEAYQLFSANRKGVRHNLKVISNLFWKPFDTRFSNLLGRLKSHQALFRNEMQPEESRFLQLQFARRESEAQFSKDILEDLRMRMKKIKTENDEK</sequence>
<protein>
    <recommendedName>
        <fullName evidence="2">DUF7708 domain-containing protein</fullName>
    </recommendedName>
</protein>
<dbReference type="GeneID" id="28830543"/>
<name>A0A132B6P6_MOLSC</name>
<keyword evidence="4" id="KW-1185">Reference proteome</keyword>
<feature type="region of interest" description="Disordered" evidence="1">
    <location>
        <begin position="1"/>
        <end position="21"/>
    </location>
</feature>
<evidence type="ECO:0000259" key="2">
    <source>
        <dbReference type="Pfam" id="PF24809"/>
    </source>
</evidence>
<evidence type="ECO:0000313" key="3">
    <source>
        <dbReference type="EMBL" id="KUJ08082.1"/>
    </source>
</evidence>
<dbReference type="Proteomes" id="UP000070700">
    <property type="component" value="Unassembled WGS sequence"/>
</dbReference>
<dbReference type="InParanoid" id="A0A132B6P6"/>
<dbReference type="KEGG" id="psco:LY89DRAFT_742377"/>
<dbReference type="InterPro" id="IPR056125">
    <property type="entry name" value="DUF7708"/>
</dbReference>
<evidence type="ECO:0000256" key="1">
    <source>
        <dbReference type="SAM" id="MobiDB-lite"/>
    </source>
</evidence>
<dbReference type="Pfam" id="PF24809">
    <property type="entry name" value="DUF7708"/>
    <property type="match status" value="1"/>
</dbReference>
<proteinExistence type="predicted"/>
<accession>A0A132B6P6</accession>